<gene>
    <name evidence="14" type="ORF">PoB_004282900</name>
</gene>
<feature type="transmembrane region" description="Helical" evidence="11">
    <location>
        <begin position="277"/>
        <end position="298"/>
    </location>
</feature>
<feature type="chain" id="PRO_5044022451" description="Mannosyltransferase" evidence="13">
    <location>
        <begin position="25"/>
        <end position="628"/>
    </location>
</feature>
<evidence type="ECO:0000256" key="2">
    <source>
        <dbReference type="ARBA" id="ARBA00004687"/>
    </source>
</evidence>
<feature type="compositionally biased region" description="Basic and acidic residues" evidence="12">
    <location>
        <begin position="178"/>
        <end position="223"/>
    </location>
</feature>
<evidence type="ECO:0000256" key="13">
    <source>
        <dbReference type="SAM" id="SignalP"/>
    </source>
</evidence>
<dbReference type="AlphaFoldDB" id="A0AAV4B8C2"/>
<keyword evidence="6 11" id="KW-0812">Transmembrane</keyword>
<evidence type="ECO:0000256" key="11">
    <source>
        <dbReference type="RuleBase" id="RU363075"/>
    </source>
</evidence>
<evidence type="ECO:0000313" key="15">
    <source>
        <dbReference type="Proteomes" id="UP000735302"/>
    </source>
</evidence>
<evidence type="ECO:0000256" key="10">
    <source>
        <dbReference type="ARBA" id="ARBA00038466"/>
    </source>
</evidence>
<dbReference type="Pfam" id="PF03901">
    <property type="entry name" value="Glyco_transf_22"/>
    <property type="match status" value="1"/>
</dbReference>
<feature type="region of interest" description="Disordered" evidence="12">
    <location>
        <begin position="178"/>
        <end position="226"/>
    </location>
</feature>
<dbReference type="Proteomes" id="UP000735302">
    <property type="component" value="Unassembled WGS sequence"/>
</dbReference>
<evidence type="ECO:0000256" key="1">
    <source>
        <dbReference type="ARBA" id="ARBA00004477"/>
    </source>
</evidence>
<evidence type="ECO:0000256" key="12">
    <source>
        <dbReference type="SAM" id="MobiDB-lite"/>
    </source>
</evidence>
<comment type="subcellular location">
    <subcellularLocation>
        <location evidence="1 11">Endoplasmic reticulum membrane</location>
        <topology evidence="1 11">Multi-pass membrane protein</topology>
    </subcellularLocation>
</comment>
<reference evidence="14 15" key="1">
    <citation type="journal article" date="2021" name="Elife">
        <title>Chloroplast acquisition without the gene transfer in kleptoplastic sea slugs, Plakobranchus ocellatus.</title>
        <authorList>
            <person name="Maeda T."/>
            <person name="Takahashi S."/>
            <person name="Yoshida T."/>
            <person name="Shimamura S."/>
            <person name="Takaki Y."/>
            <person name="Nagai Y."/>
            <person name="Toyoda A."/>
            <person name="Suzuki Y."/>
            <person name="Arimoto A."/>
            <person name="Ishii H."/>
            <person name="Satoh N."/>
            <person name="Nishiyama T."/>
            <person name="Hasebe M."/>
            <person name="Maruyama T."/>
            <person name="Minagawa J."/>
            <person name="Obokata J."/>
            <person name="Shigenobu S."/>
        </authorList>
    </citation>
    <scope>NUCLEOTIDE SEQUENCE [LARGE SCALE GENOMIC DNA]</scope>
</reference>
<organism evidence="14 15">
    <name type="scientific">Plakobranchus ocellatus</name>
    <dbReference type="NCBI Taxonomy" id="259542"/>
    <lineage>
        <taxon>Eukaryota</taxon>
        <taxon>Metazoa</taxon>
        <taxon>Spiralia</taxon>
        <taxon>Lophotrochozoa</taxon>
        <taxon>Mollusca</taxon>
        <taxon>Gastropoda</taxon>
        <taxon>Heterobranchia</taxon>
        <taxon>Euthyneura</taxon>
        <taxon>Panpulmonata</taxon>
        <taxon>Sacoglossa</taxon>
        <taxon>Placobranchoidea</taxon>
        <taxon>Plakobranchidae</taxon>
        <taxon>Plakobranchus</taxon>
    </lineage>
</organism>
<keyword evidence="9 11" id="KW-0472">Membrane</keyword>
<comment type="pathway">
    <text evidence="2">Glycolipid biosynthesis; glycosylphosphatidylinositol-anchor biosynthesis.</text>
</comment>
<evidence type="ECO:0000256" key="6">
    <source>
        <dbReference type="ARBA" id="ARBA00022692"/>
    </source>
</evidence>
<evidence type="ECO:0000256" key="3">
    <source>
        <dbReference type="ARBA" id="ARBA00022502"/>
    </source>
</evidence>
<feature type="transmembrane region" description="Helical" evidence="11">
    <location>
        <begin position="410"/>
        <end position="428"/>
    </location>
</feature>
<dbReference type="EC" id="2.4.1.-" evidence="11"/>
<sequence>MNKLATILLCVNFITVLFPQPGYIHPDEFFQSTEIVAGDVLDVIHYRAWEFNATFPVRSIVFPYILTSPPLYLLQMLNSTGWSGLQISTVKVVMSTRLPLAFLSVLGYLATGKLAETFQADKHLSTVLFCSSYVTWTYYTRTFSNSIESVLLAIVFLLTLQKCNAKLITQGSSKVTRKSLDSDKDKSSKVRKKEPEEDKREPQEKHKKEFSSKHEDKMTEKQSKTNGGQSLTDIFLGIVVAAGIFNRPTFVLFSFIPTVFWLSKRICPLQQGWYKKLVFACFRFTYGASITSAVFILADTIYYKPLFVQDLNLFLHLLFSGEMSASLIGNRLSDMLSTLVITPINFLSYNTDPSNLAQHGLHPRILHIFVNLPLLLGPVYISFVFVTAASVYQLLFGLRNAERKFEQTSLSWLVLMAVIPVLALSIFPHQEPRFIIPTLPVFMVMGAKFISVVAPAKLSFLTLWVLFNILLTLIYGYMHQAALIPAMSIYQQKLSAMSSKPLPGSQHTIFYKTYPPPRHLLLLPSLSSQHVHIHDLAGGPVASVKNAIEESKLQCKRTRGSCQIFLFMPATVTPRVEDQLSESSKVQRTSICPHLSMEAPPRLKAWWRKKIGFEEFVMEFCLNILKIT</sequence>
<dbReference type="InterPro" id="IPR005599">
    <property type="entry name" value="GPI_mannosylTrfase"/>
</dbReference>
<evidence type="ECO:0000256" key="7">
    <source>
        <dbReference type="ARBA" id="ARBA00022824"/>
    </source>
</evidence>
<keyword evidence="7 11" id="KW-0256">Endoplasmic reticulum</keyword>
<evidence type="ECO:0000256" key="5">
    <source>
        <dbReference type="ARBA" id="ARBA00022679"/>
    </source>
</evidence>
<keyword evidence="5" id="KW-0808">Transferase</keyword>
<evidence type="ECO:0000256" key="9">
    <source>
        <dbReference type="ARBA" id="ARBA00023136"/>
    </source>
</evidence>
<comment type="similarity">
    <text evidence="10">Belongs to the glycosyltransferase 22 family. PIGZ subfamily.</text>
</comment>
<keyword evidence="3" id="KW-0337">GPI-anchor biosynthesis</keyword>
<feature type="transmembrane region" description="Helical" evidence="11">
    <location>
        <begin position="460"/>
        <end position="478"/>
    </location>
</feature>
<feature type="transmembrane region" description="Helical" evidence="11">
    <location>
        <begin position="234"/>
        <end position="256"/>
    </location>
</feature>
<dbReference type="GO" id="GO:0005789">
    <property type="term" value="C:endoplasmic reticulum membrane"/>
    <property type="evidence" value="ECO:0007669"/>
    <property type="project" value="UniProtKB-SubCell"/>
</dbReference>
<protein>
    <recommendedName>
        <fullName evidence="11">Mannosyltransferase</fullName>
        <ecNumber evidence="11">2.4.1.-</ecNumber>
    </recommendedName>
</protein>
<dbReference type="PANTHER" id="PTHR22760">
    <property type="entry name" value="GLYCOSYLTRANSFERASE"/>
    <property type="match status" value="1"/>
</dbReference>
<dbReference type="PANTHER" id="PTHR22760:SF3">
    <property type="entry name" value="GPI MANNOSYLTRANSFERASE 4"/>
    <property type="match status" value="1"/>
</dbReference>
<feature type="transmembrane region" description="Helical" evidence="11">
    <location>
        <begin position="434"/>
        <end position="453"/>
    </location>
</feature>
<evidence type="ECO:0000313" key="14">
    <source>
        <dbReference type="EMBL" id="GFO16324.1"/>
    </source>
</evidence>
<accession>A0AAV4B8C2</accession>
<evidence type="ECO:0000256" key="8">
    <source>
        <dbReference type="ARBA" id="ARBA00022989"/>
    </source>
</evidence>
<comment type="caution">
    <text evidence="14">The sequence shown here is derived from an EMBL/GenBank/DDBJ whole genome shotgun (WGS) entry which is preliminary data.</text>
</comment>
<dbReference type="GO" id="GO:0006506">
    <property type="term" value="P:GPI anchor biosynthetic process"/>
    <property type="evidence" value="ECO:0007669"/>
    <property type="project" value="UniProtKB-KW"/>
</dbReference>
<keyword evidence="15" id="KW-1185">Reference proteome</keyword>
<proteinExistence type="inferred from homology"/>
<name>A0AAV4B8C2_9GAST</name>
<keyword evidence="8 11" id="KW-1133">Transmembrane helix</keyword>
<keyword evidence="13" id="KW-0732">Signal</keyword>
<evidence type="ECO:0000256" key="4">
    <source>
        <dbReference type="ARBA" id="ARBA00022676"/>
    </source>
</evidence>
<feature type="transmembrane region" description="Helical" evidence="11">
    <location>
        <begin position="379"/>
        <end position="398"/>
    </location>
</feature>
<dbReference type="EMBL" id="BLXT01004656">
    <property type="protein sequence ID" value="GFO16324.1"/>
    <property type="molecule type" value="Genomic_DNA"/>
</dbReference>
<keyword evidence="4 11" id="KW-0328">Glycosyltransferase</keyword>
<dbReference type="GO" id="GO:0000026">
    <property type="term" value="F:alpha-1,2-mannosyltransferase activity"/>
    <property type="evidence" value="ECO:0007669"/>
    <property type="project" value="TreeGrafter"/>
</dbReference>
<feature type="signal peptide" evidence="13">
    <location>
        <begin position="1"/>
        <end position="24"/>
    </location>
</feature>